<feature type="region of interest" description="Disordered" evidence="1">
    <location>
        <begin position="105"/>
        <end position="142"/>
    </location>
</feature>
<protein>
    <submittedName>
        <fullName evidence="2">Uncharacterized protein</fullName>
    </submittedName>
</protein>
<sequence>MAQFRQARTPTASAGYLRSSGDPYTYATTSLCYATSQKEVSEGLTQYGLVVMKTPNCRLLMWGMVTCSKGRPAIRVAAIEIIVILILVRGVTALGPPTVHCAAATAEPARNGVANTKPKNSGYVADSEDNRHDGNRRRPSQP</sequence>
<evidence type="ECO:0000313" key="2">
    <source>
        <dbReference type="EMBL" id="OWA52704.1"/>
    </source>
</evidence>
<keyword evidence="3" id="KW-1185">Reference proteome</keyword>
<evidence type="ECO:0000313" key="3">
    <source>
        <dbReference type="Proteomes" id="UP000192578"/>
    </source>
</evidence>
<reference evidence="3" key="1">
    <citation type="submission" date="2017-01" db="EMBL/GenBank/DDBJ databases">
        <title>Comparative genomics of anhydrobiosis in the tardigrade Hypsibius dujardini.</title>
        <authorList>
            <person name="Yoshida Y."/>
            <person name="Koutsovoulos G."/>
            <person name="Laetsch D."/>
            <person name="Stevens L."/>
            <person name="Kumar S."/>
            <person name="Horikawa D."/>
            <person name="Ishino K."/>
            <person name="Komine S."/>
            <person name="Tomita M."/>
            <person name="Blaxter M."/>
            <person name="Arakawa K."/>
        </authorList>
    </citation>
    <scope>NUCLEOTIDE SEQUENCE [LARGE SCALE GENOMIC DNA]</scope>
    <source>
        <strain evidence="3">Z151</strain>
    </source>
</reference>
<dbReference type="AlphaFoldDB" id="A0A9X6NN48"/>
<dbReference type="Proteomes" id="UP000192578">
    <property type="component" value="Unassembled WGS sequence"/>
</dbReference>
<accession>A0A9X6NN48</accession>
<gene>
    <name evidence="2" type="ORF">BV898_17150</name>
</gene>
<comment type="caution">
    <text evidence="2">The sequence shown here is derived from an EMBL/GenBank/DDBJ whole genome shotgun (WGS) entry which is preliminary data.</text>
</comment>
<organism evidence="2 3">
    <name type="scientific">Hypsibius exemplaris</name>
    <name type="common">Freshwater tardigrade</name>
    <dbReference type="NCBI Taxonomy" id="2072580"/>
    <lineage>
        <taxon>Eukaryota</taxon>
        <taxon>Metazoa</taxon>
        <taxon>Ecdysozoa</taxon>
        <taxon>Tardigrada</taxon>
        <taxon>Eutardigrada</taxon>
        <taxon>Parachela</taxon>
        <taxon>Hypsibioidea</taxon>
        <taxon>Hypsibiidae</taxon>
        <taxon>Hypsibius</taxon>
    </lineage>
</organism>
<dbReference type="EMBL" id="MTYJ01000282">
    <property type="protein sequence ID" value="OWA52704.1"/>
    <property type="molecule type" value="Genomic_DNA"/>
</dbReference>
<name>A0A9X6NN48_HYPEX</name>
<proteinExistence type="predicted"/>
<evidence type="ECO:0000256" key="1">
    <source>
        <dbReference type="SAM" id="MobiDB-lite"/>
    </source>
</evidence>